<accession>A0ACC0XEP6</accession>
<organism evidence="1 2">
    <name type="scientific">Pistacia integerrima</name>
    <dbReference type="NCBI Taxonomy" id="434235"/>
    <lineage>
        <taxon>Eukaryota</taxon>
        <taxon>Viridiplantae</taxon>
        <taxon>Streptophyta</taxon>
        <taxon>Embryophyta</taxon>
        <taxon>Tracheophyta</taxon>
        <taxon>Spermatophyta</taxon>
        <taxon>Magnoliopsida</taxon>
        <taxon>eudicotyledons</taxon>
        <taxon>Gunneridae</taxon>
        <taxon>Pentapetalae</taxon>
        <taxon>rosids</taxon>
        <taxon>malvids</taxon>
        <taxon>Sapindales</taxon>
        <taxon>Anacardiaceae</taxon>
        <taxon>Pistacia</taxon>
    </lineage>
</organism>
<protein>
    <submittedName>
        <fullName evidence="1">Uncharacterized protein</fullName>
    </submittedName>
</protein>
<dbReference type="EMBL" id="CM047748">
    <property type="protein sequence ID" value="KAJ0014959.1"/>
    <property type="molecule type" value="Genomic_DNA"/>
</dbReference>
<dbReference type="Proteomes" id="UP001163603">
    <property type="component" value="Chromosome 13"/>
</dbReference>
<proteinExistence type="predicted"/>
<gene>
    <name evidence="1" type="ORF">Pint_19907</name>
</gene>
<evidence type="ECO:0000313" key="1">
    <source>
        <dbReference type="EMBL" id="KAJ0014959.1"/>
    </source>
</evidence>
<comment type="caution">
    <text evidence="1">The sequence shown here is derived from an EMBL/GenBank/DDBJ whole genome shotgun (WGS) entry which is preliminary data.</text>
</comment>
<sequence length="700" mass="76939">MESNVKSGSSASSGDPNPCPICLGPMVQDSYLDKCYHKFCYNCIVQWTKVVASKHSSLLSSVKCPLCKTENFSIIYGYDGTHFQRHYIGQNSGDRFIFSKAHKYRLQCYYTESGILNDIFNVSRYWKSGKYLQSNQWLHGWLRREIQALMQEEDVEIVVHHIVGVVDSFLRRNEHMRRVEKPEAKQEDFKALVSDAARPFLMARTDRFVNEMELFLASGLNIEAYDVVYMQRLGWNTPRVTIESTEREPSGAGPYYGAFVEKFILQPVPSPHPLPLSGLTFAIKDIFDVEGYVTGFGHPEWARTHSAATSTAPAVLAVLRGGATCIGKTVMDEMANSINGENIHYGTPTNPCAPDRIPGGSSSGSAVAVGAKLVDFSLGTDTGGSVRVTASYCGIYGFRPSIGAVSTAGVIPMSQFFDTVGWFARDPTILKQVGHVLLESSDAQHVRPSQVIVAEDCVGLSSIPSGRTTQVLLKAVEKLFGGRCGNYKISINLFDLAVISDYNVCHIVKNVILGDYVKDKVPSLKNFISEGNNDQETIPSLAALSRAMRYEVKKNHGEWVTTVKPEFGPGIHEQVWEAMRTSSDNIDACQSMRTELRAALTALLGDSGIFVYPTVQGPPPKLKMDAAAFEVDIAKAFRLLAIAGVSGFCQVSIPLGMYDNLPVSVSLVAKHGSDGFLLNLVSTLHDTLKEEIQVAERTSY</sequence>
<evidence type="ECO:0000313" key="2">
    <source>
        <dbReference type="Proteomes" id="UP001163603"/>
    </source>
</evidence>
<name>A0ACC0XEP6_9ROSI</name>
<reference evidence="2" key="1">
    <citation type="journal article" date="2023" name="G3 (Bethesda)">
        <title>Genome assembly and association tests identify interacting loci associated with vigor, precocity, and sex in interspecific pistachio rootstocks.</title>
        <authorList>
            <person name="Palmer W."/>
            <person name="Jacygrad E."/>
            <person name="Sagayaradj S."/>
            <person name="Cavanaugh K."/>
            <person name="Han R."/>
            <person name="Bertier L."/>
            <person name="Beede B."/>
            <person name="Kafkas S."/>
            <person name="Golino D."/>
            <person name="Preece J."/>
            <person name="Michelmore R."/>
        </authorList>
    </citation>
    <scope>NUCLEOTIDE SEQUENCE [LARGE SCALE GENOMIC DNA]</scope>
</reference>
<keyword evidence="2" id="KW-1185">Reference proteome</keyword>